<feature type="binding site" evidence="9">
    <location>
        <position position="39"/>
    </location>
    <ligand>
        <name>a divalent metal cation</name>
        <dbReference type="ChEBI" id="CHEBI:60240"/>
    </ligand>
</feature>
<evidence type="ECO:0000256" key="2">
    <source>
        <dbReference type="ARBA" id="ARBA00001946"/>
    </source>
</evidence>
<dbReference type="GO" id="GO:0008253">
    <property type="term" value="F:5'-nucleotidase activity"/>
    <property type="evidence" value="ECO:0007669"/>
    <property type="project" value="UniProtKB-UniRule"/>
</dbReference>
<keyword evidence="12" id="KW-1185">Reference proteome</keyword>
<dbReference type="OrthoDB" id="9780815at2"/>
<keyword evidence="7 9" id="KW-0547">Nucleotide-binding</keyword>
<evidence type="ECO:0000256" key="9">
    <source>
        <dbReference type="HAMAP-Rule" id="MF_00060"/>
    </source>
</evidence>
<comment type="catalytic activity">
    <reaction evidence="1 9">
        <text>a ribonucleoside 5'-phosphate + H2O = a ribonucleoside + phosphate</text>
        <dbReference type="Rhea" id="RHEA:12484"/>
        <dbReference type="ChEBI" id="CHEBI:15377"/>
        <dbReference type="ChEBI" id="CHEBI:18254"/>
        <dbReference type="ChEBI" id="CHEBI:43474"/>
        <dbReference type="ChEBI" id="CHEBI:58043"/>
        <dbReference type="EC" id="3.1.3.5"/>
    </reaction>
</comment>
<comment type="function">
    <text evidence="9">Nucleotidase that shows phosphatase activity on nucleoside 5'-monophosphates.</text>
</comment>
<dbReference type="FunFam" id="3.40.1210.10:FF:000001">
    <property type="entry name" value="5'/3'-nucleotidase SurE"/>
    <property type="match status" value="1"/>
</dbReference>
<keyword evidence="6 9" id="KW-0479">Metal-binding</keyword>
<reference evidence="12" key="1">
    <citation type="submission" date="2016-11" db="EMBL/GenBank/DDBJ databases">
        <authorList>
            <person name="Varghese N."/>
            <person name="Submissions S."/>
        </authorList>
    </citation>
    <scope>NUCLEOTIDE SEQUENCE [LARGE SCALE GENOMIC DNA]</scope>
    <source>
        <strain evidence="12">DSM 15285</strain>
    </source>
</reference>
<evidence type="ECO:0000256" key="3">
    <source>
        <dbReference type="ARBA" id="ARBA00004496"/>
    </source>
</evidence>
<dbReference type="PANTHER" id="PTHR30457">
    <property type="entry name" value="5'-NUCLEOTIDASE SURE"/>
    <property type="match status" value="1"/>
</dbReference>
<dbReference type="Gene3D" id="3.40.1210.10">
    <property type="entry name" value="Survival protein SurE-like phosphatase/nucleotidase"/>
    <property type="match status" value="1"/>
</dbReference>
<keyword evidence="8 9" id="KW-0378">Hydrolase</keyword>
<dbReference type="RefSeq" id="WP_072726334.1">
    <property type="nucleotide sequence ID" value="NZ_FQXH01000034.1"/>
</dbReference>
<dbReference type="Proteomes" id="UP000242520">
    <property type="component" value="Unassembled WGS sequence"/>
</dbReference>
<dbReference type="EC" id="3.1.3.5" evidence="9"/>
<evidence type="ECO:0000313" key="11">
    <source>
        <dbReference type="EMBL" id="SHH50143.1"/>
    </source>
</evidence>
<organism evidence="11 12">
    <name type="scientific">Tepidibacter thalassicus DSM 15285</name>
    <dbReference type="NCBI Taxonomy" id="1123350"/>
    <lineage>
        <taxon>Bacteria</taxon>
        <taxon>Bacillati</taxon>
        <taxon>Bacillota</taxon>
        <taxon>Clostridia</taxon>
        <taxon>Peptostreptococcales</taxon>
        <taxon>Peptostreptococcaceae</taxon>
        <taxon>Tepidibacter</taxon>
    </lineage>
</organism>
<evidence type="ECO:0000256" key="7">
    <source>
        <dbReference type="ARBA" id="ARBA00022741"/>
    </source>
</evidence>
<dbReference type="HAMAP" id="MF_00060">
    <property type="entry name" value="SurE"/>
    <property type="match status" value="1"/>
</dbReference>
<evidence type="ECO:0000256" key="8">
    <source>
        <dbReference type="ARBA" id="ARBA00022801"/>
    </source>
</evidence>
<comment type="cofactor">
    <cofactor evidence="2">
        <name>Mg(2+)</name>
        <dbReference type="ChEBI" id="CHEBI:18420"/>
    </cofactor>
</comment>
<comment type="similarity">
    <text evidence="4 9">Belongs to the SurE nucleotidase family.</text>
</comment>
<dbReference type="NCBIfam" id="NF001492">
    <property type="entry name" value="PRK00346.2-2"/>
    <property type="match status" value="1"/>
</dbReference>
<dbReference type="NCBIfam" id="NF001490">
    <property type="entry name" value="PRK00346.1-4"/>
    <property type="match status" value="1"/>
</dbReference>
<protein>
    <recommendedName>
        <fullName evidence="9">5'-nucleotidase SurE</fullName>
        <ecNumber evidence="9">3.1.3.5</ecNumber>
    </recommendedName>
    <alternativeName>
        <fullName evidence="9">Nucleoside 5'-monophosphate phosphohydrolase</fullName>
    </alternativeName>
</protein>
<feature type="binding site" evidence="9">
    <location>
        <position position="8"/>
    </location>
    <ligand>
        <name>a divalent metal cation</name>
        <dbReference type="ChEBI" id="CHEBI:60240"/>
    </ligand>
</feature>
<evidence type="ECO:0000256" key="1">
    <source>
        <dbReference type="ARBA" id="ARBA00000815"/>
    </source>
</evidence>
<comment type="cofactor">
    <cofactor evidence="9">
        <name>a divalent metal cation</name>
        <dbReference type="ChEBI" id="CHEBI:60240"/>
    </cofactor>
    <text evidence="9">Binds 1 divalent metal cation per subunit.</text>
</comment>
<dbReference type="NCBIfam" id="TIGR00087">
    <property type="entry name" value="surE"/>
    <property type="match status" value="1"/>
</dbReference>
<gene>
    <name evidence="9" type="primary">surE</name>
    <name evidence="11" type="ORF">SAMN02744040_02175</name>
</gene>
<dbReference type="InterPro" id="IPR030048">
    <property type="entry name" value="SurE"/>
</dbReference>
<dbReference type="GO" id="GO:0005737">
    <property type="term" value="C:cytoplasm"/>
    <property type="evidence" value="ECO:0007669"/>
    <property type="project" value="UniProtKB-SubCell"/>
</dbReference>
<feature type="binding site" evidence="9">
    <location>
        <position position="96"/>
    </location>
    <ligand>
        <name>a divalent metal cation</name>
        <dbReference type="ChEBI" id="CHEBI:60240"/>
    </ligand>
</feature>
<accession>A0A1M5TIF5</accession>
<feature type="binding site" evidence="9">
    <location>
        <position position="9"/>
    </location>
    <ligand>
        <name>a divalent metal cation</name>
        <dbReference type="ChEBI" id="CHEBI:60240"/>
    </ligand>
</feature>
<dbReference type="AlphaFoldDB" id="A0A1M5TIF5"/>
<evidence type="ECO:0000256" key="5">
    <source>
        <dbReference type="ARBA" id="ARBA00022490"/>
    </source>
</evidence>
<evidence type="ECO:0000256" key="6">
    <source>
        <dbReference type="ARBA" id="ARBA00022723"/>
    </source>
</evidence>
<sequence length="252" mass="27993">MNILITNDDGIRAKGIYELANAIKNIANVYVVAPDSEKSAIGHAITMHTPLRVEEIDFCEGVKAYSVSGTPADCVKLGIEVILRGINIDLVLSGINNGPNLGTDVIYSGTVSGAIEGLIQNKPAMAISYVGKNILSEEYRKCGKYILEIVNKYKKRLDLLKDCVININIPNIKDNNIEGIKITKLGVRKYENAFEERIDPFGNKYYWMGGKIREFLQDEDSDIAAVEQGYISITPLYTDLTYYDKIGNLNIF</sequence>
<evidence type="ECO:0000256" key="4">
    <source>
        <dbReference type="ARBA" id="ARBA00011062"/>
    </source>
</evidence>
<proteinExistence type="inferred from homology"/>
<feature type="domain" description="Survival protein SurE-like phosphatase/nucleotidase" evidence="10">
    <location>
        <begin position="3"/>
        <end position="191"/>
    </location>
</feature>
<dbReference type="EMBL" id="FQXH01000034">
    <property type="protein sequence ID" value="SHH50143.1"/>
    <property type="molecule type" value="Genomic_DNA"/>
</dbReference>
<dbReference type="InterPro" id="IPR036523">
    <property type="entry name" value="SurE-like_sf"/>
</dbReference>
<dbReference type="GO" id="GO:0008254">
    <property type="term" value="F:3'-nucleotidase activity"/>
    <property type="evidence" value="ECO:0007669"/>
    <property type="project" value="TreeGrafter"/>
</dbReference>
<dbReference type="PANTHER" id="PTHR30457:SF12">
    <property type="entry name" value="5'_3'-NUCLEOTIDASE SURE"/>
    <property type="match status" value="1"/>
</dbReference>
<dbReference type="Pfam" id="PF01975">
    <property type="entry name" value="SurE"/>
    <property type="match status" value="1"/>
</dbReference>
<dbReference type="SUPFAM" id="SSF64167">
    <property type="entry name" value="SurE-like"/>
    <property type="match status" value="1"/>
</dbReference>
<comment type="subcellular location">
    <subcellularLocation>
        <location evidence="3 9">Cytoplasm</location>
    </subcellularLocation>
</comment>
<dbReference type="GO" id="GO:0046872">
    <property type="term" value="F:metal ion binding"/>
    <property type="evidence" value="ECO:0007669"/>
    <property type="project" value="UniProtKB-UniRule"/>
</dbReference>
<evidence type="ECO:0000313" key="12">
    <source>
        <dbReference type="Proteomes" id="UP000242520"/>
    </source>
</evidence>
<evidence type="ECO:0000259" key="10">
    <source>
        <dbReference type="Pfam" id="PF01975"/>
    </source>
</evidence>
<dbReference type="GO" id="GO:0004309">
    <property type="term" value="F:exopolyphosphatase activity"/>
    <property type="evidence" value="ECO:0007669"/>
    <property type="project" value="TreeGrafter"/>
</dbReference>
<dbReference type="STRING" id="1123350.SAMN02744040_02175"/>
<name>A0A1M5TIF5_9FIRM</name>
<keyword evidence="5 9" id="KW-0963">Cytoplasm</keyword>
<dbReference type="InterPro" id="IPR002828">
    <property type="entry name" value="SurE-like_Pase/nucleotidase"/>
</dbReference>
<dbReference type="GO" id="GO:0000166">
    <property type="term" value="F:nucleotide binding"/>
    <property type="evidence" value="ECO:0007669"/>
    <property type="project" value="UniProtKB-KW"/>
</dbReference>